<keyword evidence="1" id="KW-0732">Signal</keyword>
<evidence type="ECO:0000313" key="3">
    <source>
        <dbReference type="Proteomes" id="UP000317648"/>
    </source>
</evidence>
<dbReference type="EMBL" id="CP036433">
    <property type="protein sequence ID" value="QDU96192.1"/>
    <property type="molecule type" value="Genomic_DNA"/>
</dbReference>
<evidence type="ECO:0000313" key="2">
    <source>
        <dbReference type="EMBL" id="QDU96192.1"/>
    </source>
</evidence>
<organism evidence="2 3">
    <name type="scientific">Lignipirellula cremea</name>
    <dbReference type="NCBI Taxonomy" id="2528010"/>
    <lineage>
        <taxon>Bacteria</taxon>
        <taxon>Pseudomonadati</taxon>
        <taxon>Planctomycetota</taxon>
        <taxon>Planctomycetia</taxon>
        <taxon>Pirellulales</taxon>
        <taxon>Pirellulaceae</taxon>
        <taxon>Lignipirellula</taxon>
    </lineage>
</organism>
<name>A0A518DWI4_9BACT</name>
<reference evidence="2 3" key="1">
    <citation type="submission" date="2019-02" db="EMBL/GenBank/DDBJ databases">
        <title>Deep-cultivation of Planctomycetes and their phenomic and genomic characterization uncovers novel biology.</title>
        <authorList>
            <person name="Wiegand S."/>
            <person name="Jogler M."/>
            <person name="Boedeker C."/>
            <person name="Pinto D."/>
            <person name="Vollmers J."/>
            <person name="Rivas-Marin E."/>
            <person name="Kohn T."/>
            <person name="Peeters S.H."/>
            <person name="Heuer A."/>
            <person name="Rast P."/>
            <person name="Oberbeckmann S."/>
            <person name="Bunk B."/>
            <person name="Jeske O."/>
            <person name="Meyerdierks A."/>
            <person name="Storesund J.E."/>
            <person name="Kallscheuer N."/>
            <person name="Luecker S."/>
            <person name="Lage O.M."/>
            <person name="Pohl T."/>
            <person name="Merkel B.J."/>
            <person name="Hornburger P."/>
            <person name="Mueller R.-W."/>
            <person name="Bruemmer F."/>
            <person name="Labrenz M."/>
            <person name="Spormann A.M."/>
            <person name="Op den Camp H."/>
            <person name="Overmann J."/>
            <person name="Amann R."/>
            <person name="Jetten M.S.M."/>
            <person name="Mascher T."/>
            <person name="Medema M.H."/>
            <person name="Devos D.P."/>
            <person name="Kaster A.-K."/>
            <person name="Ovreas L."/>
            <person name="Rohde M."/>
            <person name="Galperin M.Y."/>
            <person name="Jogler C."/>
        </authorList>
    </citation>
    <scope>NUCLEOTIDE SEQUENCE [LARGE SCALE GENOMIC DNA]</scope>
    <source>
        <strain evidence="2 3">Pla85_3_4</strain>
    </source>
</reference>
<accession>A0A518DWI4</accession>
<evidence type="ECO:0000256" key="1">
    <source>
        <dbReference type="SAM" id="SignalP"/>
    </source>
</evidence>
<dbReference type="AlphaFoldDB" id="A0A518DWI4"/>
<proteinExistence type="predicted"/>
<keyword evidence="3" id="KW-1185">Reference proteome</keyword>
<protein>
    <submittedName>
        <fullName evidence="2">Uncharacterized protein</fullName>
    </submittedName>
</protein>
<gene>
    <name evidence="2" type="ORF">Pla8534_40110</name>
</gene>
<feature type="signal peptide" evidence="1">
    <location>
        <begin position="1"/>
        <end position="21"/>
    </location>
</feature>
<sequence length="264" mass="28808" precursor="true">MKLLLLTATLACFSWATTGLAAEPDAVKKHLLPENPKDSVITLDFQGGYGLPRSANTPTMSILADGTVLLPANYAGRKSLEGKLSAAELQELIAFIVDENQFFAYDETAVEKKLEAGGPRRRIPDRSTTVIMVHVDGQQKTVRRTPVGLGGGEPIVELQQFGAIRSRLNQVRSIVQMGGTDEVEKWVKVANEQLKQQYPDVAPLTMYDFRSGSERTPGNYSVSFMRILPAAPGVRTNEEVTTVSITTYANAAPVVSVAWRSVEK</sequence>
<dbReference type="Proteomes" id="UP000317648">
    <property type="component" value="Chromosome"/>
</dbReference>
<feature type="chain" id="PRO_5021983399" evidence="1">
    <location>
        <begin position="22"/>
        <end position="264"/>
    </location>
</feature>
<dbReference type="RefSeq" id="WP_145054853.1">
    <property type="nucleotide sequence ID" value="NZ_CP036433.1"/>
</dbReference>
<dbReference type="KEGG" id="lcre:Pla8534_40110"/>